<evidence type="ECO:0000313" key="2">
    <source>
        <dbReference type="Proteomes" id="UP000461670"/>
    </source>
</evidence>
<gene>
    <name evidence="1" type="ORF">GAK30_03378</name>
</gene>
<dbReference type="EMBL" id="WNDQ01000068">
    <property type="protein sequence ID" value="KAF1018980.1"/>
    <property type="molecule type" value="Genomic_DNA"/>
</dbReference>
<evidence type="ECO:0008006" key="3">
    <source>
        <dbReference type="Google" id="ProtNLM"/>
    </source>
</evidence>
<dbReference type="Proteomes" id="UP000461670">
    <property type="component" value="Unassembled WGS sequence"/>
</dbReference>
<name>A0A7V8JP55_9BURK</name>
<proteinExistence type="predicted"/>
<reference evidence="2" key="1">
    <citation type="journal article" date="2020" name="MBio">
        <title>Horizontal gene transfer to a defensive symbiont with a reduced genome amongst a multipartite beetle microbiome.</title>
        <authorList>
            <person name="Waterworth S.C."/>
            <person name="Florez L.V."/>
            <person name="Rees E.R."/>
            <person name="Hertweck C."/>
            <person name="Kaltenpoth M."/>
            <person name="Kwan J.C."/>
        </authorList>
    </citation>
    <scope>NUCLEOTIDE SEQUENCE [LARGE SCALE GENOMIC DNA]</scope>
</reference>
<comment type="caution">
    <text evidence="1">The sequence shown here is derived from an EMBL/GenBank/DDBJ whole genome shotgun (WGS) entry which is preliminary data.</text>
</comment>
<organism evidence="1 2">
    <name type="scientific">Paracidovorax wautersii</name>
    <dbReference type="NCBI Taxonomy" id="1177982"/>
    <lineage>
        <taxon>Bacteria</taxon>
        <taxon>Pseudomonadati</taxon>
        <taxon>Pseudomonadota</taxon>
        <taxon>Betaproteobacteria</taxon>
        <taxon>Burkholderiales</taxon>
        <taxon>Comamonadaceae</taxon>
        <taxon>Paracidovorax</taxon>
    </lineage>
</organism>
<accession>A0A7V8JP55</accession>
<dbReference type="AlphaFoldDB" id="A0A7V8JP55"/>
<dbReference type="InterPro" id="IPR021847">
    <property type="entry name" value="DUF3443"/>
</dbReference>
<protein>
    <recommendedName>
        <fullName evidence="3">DUF3443 domain-containing protein</fullName>
    </recommendedName>
</protein>
<dbReference type="Pfam" id="PF11925">
    <property type="entry name" value="DUF3443"/>
    <property type="match status" value="1"/>
</dbReference>
<evidence type="ECO:0000313" key="1">
    <source>
        <dbReference type="EMBL" id="KAF1018980.1"/>
    </source>
</evidence>
<sequence>MADLGANGILGVGPAPYDCGTNCTVSPIASSYYTCPSNGAVCQRTAVTTSQLVANQVPRFPDGYNDGISVAMNNPSGGQATGTLTFGNGGQAPAGTTVLTTTSSGDVQGNFLGRTISDAFFDTGSNGYFFDADASTGLIDCSGNYSGFYCPSQPVSLSAALIGAAGEQATVSFTIANARTLANGGGYALPNLGGTFGSTDVLDFGLPHFYGRTIYFGMDRRSLGVSGAPYVAF</sequence>